<organism evidence="4 5">
    <name type="scientific">Strigamia maritima</name>
    <name type="common">European centipede</name>
    <name type="synonym">Geophilus maritimus</name>
    <dbReference type="NCBI Taxonomy" id="126957"/>
    <lineage>
        <taxon>Eukaryota</taxon>
        <taxon>Metazoa</taxon>
        <taxon>Ecdysozoa</taxon>
        <taxon>Arthropoda</taxon>
        <taxon>Myriapoda</taxon>
        <taxon>Chilopoda</taxon>
        <taxon>Pleurostigmophora</taxon>
        <taxon>Geophilomorpha</taxon>
        <taxon>Linotaeniidae</taxon>
        <taxon>Strigamia</taxon>
    </lineage>
</organism>
<dbReference type="eggNOG" id="KOG0274">
    <property type="taxonomic scope" value="Eukaryota"/>
</dbReference>
<dbReference type="InterPro" id="IPR001680">
    <property type="entry name" value="WD40_rpt"/>
</dbReference>
<dbReference type="CDD" id="cd00200">
    <property type="entry name" value="WD40"/>
    <property type="match status" value="1"/>
</dbReference>
<evidence type="ECO:0000313" key="4">
    <source>
        <dbReference type="EnsemblMetazoa" id="SMAR015073-PA"/>
    </source>
</evidence>
<dbReference type="PROSITE" id="PS50082">
    <property type="entry name" value="WD_REPEATS_2"/>
    <property type="match status" value="7"/>
</dbReference>
<dbReference type="STRING" id="126957.T1JMJ3"/>
<dbReference type="EMBL" id="JH431094">
    <property type="status" value="NOT_ANNOTATED_CDS"/>
    <property type="molecule type" value="Genomic_DNA"/>
</dbReference>
<evidence type="ECO:0000256" key="1">
    <source>
        <dbReference type="ARBA" id="ARBA00022574"/>
    </source>
</evidence>
<dbReference type="InterPro" id="IPR036322">
    <property type="entry name" value="WD40_repeat_dom_sf"/>
</dbReference>
<dbReference type="InterPro" id="IPR015943">
    <property type="entry name" value="WD40/YVTN_repeat-like_dom_sf"/>
</dbReference>
<dbReference type="InterPro" id="IPR020472">
    <property type="entry name" value="WD40_PAC1"/>
</dbReference>
<feature type="repeat" description="WD" evidence="3">
    <location>
        <begin position="352"/>
        <end position="391"/>
    </location>
</feature>
<protein>
    <submittedName>
        <fullName evidence="4">Uncharacterized protein</fullName>
    </submittedName>
</protein>
<reference evidence="5" key="1">
    <citation type="submission" date="2011-05" db="EMBL/GenBank/DDBJ databases">
        <authorList>
            <person name="Richards S.R."/>
            <person name="Qu J."/>
            <person name="Jiang H."/>
            <person name="Jhangiani S.N."/>
            <person name="Agravi P."/>
            <person name="Goodspeed R."/>
            <person name="Gross S."/>
            <person name="Mandapat C."/>
            <person name="Jackson L."/>
            <person name="Mathew T."/>
            <person name="Pu L."/>
            <person name="Thornton R."/>
            <person name="Saada N."/>
            <person name="Wilczek-Boney K.B."/>
            <person name="Lee S."/>
            <person name="Kovar C."/>
            <person name="Wu Y."/>
            <person name="Scherer S.E."/>
            <person name="Worley K.C."/>
            <person name="Muzny D.M."/>
            <person name="Gibbs R."/>
        </authorList>
    </citation>
    <scope>NUCLEOTIDE SEQUENCE</scope>
    <source>
        <strain evidence="5">Brora</strain>
    </source>
</reference>
<dbReference type="PROSITE" id="PS00678">
    <property type="entry name" value="WD_REPEATS_1"/>
    <property type="match status" value="6"/>
</dbReference>
<feature type="repeat" description="WD" evidence="3">
    <location>
        <begin position="307"/>
        <end position="346"/>
    </location>
</feature>
<feature type="repeat" description="WD" evidence="3">
    <location>
        <begin position="139"/>
        <end position="178"/>
    </location>
</feature>
<dbReference type="InterPro" id="IPR019775">
    <property type="entry name" value="WD40_repeat_CS"/>
</dbReference>
<feature type="repeat" description="WD" evidence="3">
    <location>
        <begin position="267"/>
        <end position="306"/>
    </location>
</feature>
<dbReference type="PRINTS" id="PR00320">
    <property type="entry name" value="GPROTEINBRPT"/>
</dbReference>
<dbReference type="EnsemblMetazoa" id="SMAR015073-RA">
    <property type="protein sequence ID" value="SMAR015073-PA"/>
    <property type="gene ID" value="SMAR015073"/>
</dbReference>
<dbReference type="PANTHER" id="PTHR22847">
    <property type="entry name" value="WD40 REPEAT PROTEIN"/>
    <property type="match status" value="1"/>
</dbReference>
<keyword evidence="5" id="KW-1185">Reference proteome</keyword>
<keyword evidence="1 3" id="KW-0853">WD repeat</keyword>
<dbReference type="PROSITE" id="PS50294">
    <property type="entry name" value="WD_REPEATS_REGION"/>
    <property type="match status" value="6"/>
</dbReference>
<dbReference type="FunFam" id="2.130.10.10:FF:000715">
    <property type="entry name" value="F-box protein MET30"/>
    <property type="match status" value="1"/>
</dbReference>
<dbReference type="OMA" id="CHVRTFE"/>
<evidence type="ECO:0000256" key="2">
    <source>
        <dbReference type="ARBA" id="ARBA00022737"/>
    </source>
</evidence>
<sequence>MIIRKFSTKSASNGVRSSAKPLLIGCHGNEISSIMSAELPRFSIVVTRTFSSVYFLVLDEVTLARSSRVCRIWRNLSSTPWLWQRFCCHSKWQLSHSGQNKQKSIYKLTNGNIDWKRCFVERFRLRRNWLKGCCHVRTFEGHSQGVTCVQFDETRIVSGSSDKSIKVWNIRTNSPWSVMTLVGHSGTVRCLHLEGNRLVSGSSDCTIKVWDLSTQLSWSSIACKVTMIGHADTVRCLQVDEEKVVSGSYDHTLKVWDVKTGQCTLTLYGHDLAVLCLQFDDKKLVSGSCDRSIKLWNLSNGSCKATLHGHQDAVTCLQFDEVRILSGSLDRTIKFWNLESGQCLRTLDWMSSEGHTGVVRCLQADSWRFVSGGDDKTLKVWSLETGQRLTTLRNHTDGVTCLQFNDSVIVSGSYDGTVKLWDFSVEICARLMPRCWWKDRGGVFELWPFCGGLVGLVVVIRNLTNFQ</sequence>
<dbReference type="Gene3D" id="2.130.10.10">
    <property type="entry name" value="YVTN repeat-like/Quinoprotein amine dehydrogenase"/>
    <property type="match status" value="2"/>
</dbReference>
<dbReference type="SUPFAM" id="SSF50978">
    <property type="entry name" value="WD40 repeat-like"/>
    <property type="match status" value="1"/>
</dbReference>
<feature type="repeat" description="WD" evidence="3">
    <location>
        <begin position="392"/>
        <end position="424"/>
    </location>
</feature>
<evidence type="ECO:0000256" key="3">
    <source>
        <dbReference type="PROSITE-ProRule" id="PRU00221"/>
    </source>
</evidence>
<dbReference type="HOGENOM" id="CLU_000288_103_6_1"/>
<dbReference type="SUPFAM" id="SSF81383">
    <property type="entry name" value="F-box domain"/>
    <property type="match status" value="1"/>
</dbReference>
<accession>T1JMJ3</accession>
<feature type="repeat" description="WD" evidence="3">
    <location>
        <begin position="227"/>
        <end position="266"/>
    </location>
</feature>
<keyword evidence="2" id="KW-0677">Repeat</keyword>
<reference evidence="4" key="2">
    <citation type="submission" date="2015-02" db="UniProtKB">
        <authorList>
            <consortium name="EnsemblMetazoa"/>
        </authorList>
    </citation>
    <scope>IDENTIFICATION</scope>
</reference>
<proteinExistence type="predicted"/>
<dbReference type="Proteomes" id="UP000014500">
    <property type="component" value="Unassembled WGS sequence"/>
</dbReference>
<dbReference type="PANTHER" id="PTHR22847:SF745">
    <property type="entry name" value="F-BOX_WD REPEAT-CONTAINING PROTEIN 7"/>
    <property type="match status" value="1"/>
</dbReference>
<dbReference type="PhylomeDB" id="T1JMJ3"/>
<dbReference type="AlphaFoldDB" id="T1JMJ3"/>
<dbReference type="InterPro" id="IPR036047">
    <property type="entry name" value="F-box-like_dom_sf"/>
</dbReference>
<feature type="repeat" description="WD" evidence="3">
    <location>
        <begin position="181"/>
        <end position="214"/>
    </location>
</feature>
<dbReference type="Pfam" id="PF00400">
    <property type="entry name" value="WD40"/>
    <property type="match status" value="7"/>
</dbReference>
<dbReference type="Gene3D" id="1.20.1280.50">
    <property type="match status" value="1"/>
</dbReference>
<evidence type="ECO:0000313" key="5">
    <source>
        <dbReference type="Proteomes" id="UP000014500"/>
    </source>
</evidence>
<dbReference type="SMART" id="SM00320">
    <property type="entry name" value="WD40"/>
    <property type="match status" value="7"/>
</dbReference>
<dbReference type="FunFam" id="2.130.10.10:FF:001203">
    <property type="entry name" value="F-box/WD repeat-containing protein 1A"/>
    <property type="match status" value="2"/>
</dbReference>
<name>T1JMJ3_STRMM</name>